<dbReference type="InterPro" id="IPR001466">
    <property type="entry name" value="Beta-lactam-related"/>
</dbReference>
<proteinExistence type="predicted"/>
<accession>A0A3E1YDE1</accession>
<evidence type="ECO:0000313" key="3">
    <source>
        <dbReference type="Proteomes" id="UP000260644"/>
    </source>
</evidence>
<gene>
    <name evidence="2" type="ORF">DVR12_05000</name>
</gene>
<dbReference type="EMBL" id="QPMM01000002">
    <property type="protein sequence ID" value="RFS24565.1"/>
    <property type="molecule type" value="Genomic_DNA"/>
</dbReference>
<dbReference type="PANTHER" id="PTHR43283:SF7">
    <property type="entry name" value="BETA-LACTAMASE-RELATED DOMAIN-CONTAINING PROTEIN"/>
    <property type="match status" value="1"/>
</dbReference>
<dbReference type="Proteomes" id="UP000260644">
    <property type="component" value="Unassembled WGS sequence"/>
</dbReference>
<evidence type="ECO:0000259" key="1">
    <source>
        <dbReference type="Pfam" id="PF00144"/>
    </source>
</evidence>
<name>A0A3E1YDE1_9BACT</name>
<sequence>MILLHDICDAIDFYTMNKLIYLNRCIFHNVPRITDYRYFPFATIKKGPATTSFIPAPDIWQPPTIEYQFKQQPLSAELIPLLDQTGTTACIVMQQNQILFEHYANGYTKDSINTSFSVAKSMVAVLVGIALDEGLITSIEDPIGKYLPHFQHGSITIGHLLTMSSGLSYQEGVTPWSDDAKVYYGLNLREQALKAKVIESPGTTYHYNNYNLLLLGLILEKVTGVPVPQYFQEKIWQYIGAEADASWSLDSKTSGFAKMESGFNARAMDFVRFGALCLQGGKMNGRQIVSTDWLHEAVCPPATKPDSKKYLGVLNPPLSRWTASNHGYYKYLWWGWKIDDSTFDYFALGAKGQFIYICPRTQAVIVRFGKKWGSVDWWPAILKQIGDSLGINSKPTD</sequence>
<dbReference type="InterPro" id="IPR012338">
    <property type="entry name" value="Beta-lactam/transpept-like"/>
</dbReference>
<dbReference type="Gene3D" id="3.40.710.10">
    <property type="entry name" value="DD-peptidase/beta-lactamase superfamily"/>
    <property type="match status" value="1"/>
</dbReference>
<dbReference type="PANTHER" id="PTHR43283">
    <property type="entry name" value="BETA-LACTAMASE-RELATED"/>
    <property type="match status" value="1"/>
</dbReference>
<dbReference type="GO" id="GO:0016787">
    <property type="term" value="F:hydrolase activity"/>
    <property type="evidence" value="ECO:0007669"/>
    <property type="project" value="UniProtKB-KW"/>
</dbReference>
<dbReference type="Pfam" id="PF00144">
    <property type="entry name" value="Beta-lactamase"/>
    <property type="match status" value="1"/>
</dbReference>
<reference evidence="2 3" key="1">
    <citation type="submission" date="2018-07" db="EMBL/GenBank/DDBJ databases">
        <title>Chitinophaga K2CV101002-2 sp. nov., isolated from a monsoon evergreen broad-leaved forest soil.</title>
        <authorList>
            <person name="Lv Y."/>
        </authorList>
    </citation>
    <scope>NUCLEOTIDE SEQUENCE [LARGE SCALE GENOMIC DNA]</scope>
    <source>
        <strain evidence="2 3">GDMCC 1.1288</strain>
    </source>
</reference>
<dbReference type="SUPFAM" id="SSF56601">
    <property type="entry name" value="beta-lactamase/transpeptidase-like"/>
    <property type="match status" value="1"/>
</dbReference>
<comment type="caution">
    <text evidence="2">The sequence shown here is derived from an EMBL/GenBank/DDBJ whole genome shotgun (WGS) entry which is preliminary data.</text>
</comment>
<dbReference type="AlphaFoldDB" id="A0A3E1YDE1"/>
<organism evidence="2 3">
    <name type="scientific">Chitinophaga silvatica</name>
    <dbReference type="NCBI Taxonomy" id="2282649"/>
    <lineage>
        <taxon>Bacteria</taxon>
        <taxon>Pseudomonadati</taxon>
        <taxon>Bacteroidota</taxon>
        <taxon>Chitinophagia</taxon>
        <taxon>Chitinophagales</taxon>
        <taxon>Chitinophagaceae</taxon>
        <taxon>Chitinophaga</taxon>
    </lineage>
</organism>
<keyword evidence="2" id="KW-0378">Hydrolase</keyword>
<protein>
    <submittedName>
        <fullName evidence="2">Class C beta-lactamase-related serine hydrolase</fullName>
    </submittedName>
</protein>
<evidence type="ECO:0000313" key="2">
    <source>
        <dbReference type="EMBL" id="RFS24565.1"/>
    </source>
</evidence>
<keyword evidence="3" id="KW-1185">Reference proteome</keyword>
<dbReference type="InterPro" id="IPR050789">
    <property type="entry name" value="Diverse_Enzym_Activities"/>
</dbReference>
<feature type="domain" description="Beta-lactamase-related" evidence="1">
    <location>
        <begin position="87"/>
        <end position="372"/>
    </location>
</feature>